<accession>A0A916XNR0</accession>
<proteinExistence type="predicted"/>
<evidence type="ECO:0000256" key="1">
    <source>
        <dbReference type="SAM" id="MobiDB-lite"/>
    </source>
</evidence>
<feature type="region of interest" description="Disordered" evidence="1">
    <location>
        <begin position="108"/>
        <end position="147"/>
    </location>
</feature>
<dbReference type="EMBL" id="BMGG01000011">
    <property type="protein sequence ID" value="GGC90132.1"/>
    <property type="molecule type" value="Genomic_DNA"/>
</dbReference>
<reference evidence="2" key="1">
    <citation type="journal article" date="2014" name="Int. J. Syst. Evol. Microbiol.">
        <title>Complete genome sequence of Corynebacterium casei LMG S-19264T (=DSM 44701T), isolated from a smear-ripened cheese.</title>
        <authorList>
            <consortium name="US DOE Joint Genome Institute (JGI-PGF)"/>
            <person name="Walter F."/>
            <person name="Albersmeier A."/>
            <person name="Kalinowski J."/>
            <person name="Ruckert C."/>
        </authorList>
    </citation>
    <scope>NUCLEOTIDE SEQUENCE</scope>
    <source>
        <strain evidence="2">CGMCC 1.12919</strain>
    </source>
</reference>
<comment type="caution">
    <text evidence="2">The sequence shown here is derived from an EMBL/GenBank/DDBJ whole genome shotgun (WGS) entry which is preliminary data.</text>
</comment>
<dbReference type="Proteomes" id="UP000637002">
    <property type="component" value="Unassembled WGS sequence"/>
</dbReference>
<evidence type="ECO:0000313" key="2">
    <source>
        <dbReference type="EMBL" id="GGC90132.1"/>
    </source>
</evidence>
<name>A0A916XNR0_9HYPH</name>
<evidence type="ECO:0000313" key="3">
    <source>
        <dbReference type="Proteomes" id="UP000637002"/>
    </source>
</evidence>
<feature type="compositionally biased region" description="Pro residues" evidence="1">
    <location>
        <begin position="123"/>
        <end position="135"/>
    </location>
</feature>
<keyword evidence="3" id="KW-1185">Reference proteome</keyword>
<sequence length="147" mass="16419">MRRLEMTLEADEYVLGAPKIVFVSPNYFSPFDVVRDPALSTAEKRAILAEWASDARALPNLPTYRQLDNGALLQVAEIMEALNTLDPETKALPQAPVRRWSRAGAWKRRMVRRHRNDDDDDPPPVPARMPRPAPSSPHAEAVSPVAA</sequence>
<reference evidence="2" key="2">
    <citation type="submission" date="2020-09" db="EMBL/GenBank/DDBJ databases">
        <authorList>
            <person name="Sun Q."/>
            <person name="Zhou Y."/>
        </authorList>
    </citation>
    <scope>NUCLEOTIDE SEQUENCE</scope>
    <source>
        <strain evidence="2">CGMCC 1.12919</strain>
    </source>
</reference>
<protein>
    <submittedName>
        <fullName evidence="2">Uncharacterized protein</fullName>
    </submittedName>
</protein>
<organism evidence="2 3">
    <name type="scientific">Chelatococcus reniformis</name>
    <dbReference type="NCBI Taxonomy" id="1494448"/>
    <lineage>
        <taxon>Bacteria</taxon>
        <taxon>Pseudomonadati</taxon>
        <taxon>Pseudomonadota</taxon>
        <taxon>Alphaproteobacteria</taxon>
        <taxon>Hyphomicrobiales</taxon>
        <taxon>Chelatococcaceae</taxon>
        <taxon>Chelatococcus</taxon>
    </lineage>
</organism>
<gene>
    <name evidence="2" type="ORF">GCM10010994_54960</name>
</gene>
<dbReference type="AlphaFoldDB" id="A0A916XNR0"/>